<dbReference type="EMBL" id="AYLP01000510">
    <property type="protein sequence ID" value="ESS60159.1"/>
    <property type="molecule type" value="Genomic_DNA"/>
</dbReference>
<reference evidence="2 3" key="1">
    <citation type="journal article" date="2014" name="Genome Announc.">
        <title>Trypanosoma cruzi Clone Dm28c Draft Genome Sequence.</title>
        <authorList>
            <person name="Grisard E.C."/>
            <person name="Teixeira S.M."/>
            <person name="de Almeida L.G."/>
            <person name="Stoco P.H."/>
            <person name="Gerber A.L."/>
            <person name="Talavera-Lopez C."/>
            <person name="Lima O.C."/>
            <person name="Andersson B."/>
            <person name="de Vasconcelos A.T."/>
        </authorList>
    </citation>
    <scope>NUCLEOTIDE SEQUENCE [LARGE SCALE GENOMIC DNA]</scope>
    <source>
        <strain evidence="2 3">Dm28c</strain>
    </source>
</reference>
<name>V5AY58_TRYCR</name>
<accession>V5AY58</accession>
<sequence>MPFSRNFDASAATWGSSRTASAPLMLSTALFSGTLRAATGWPSSSHGTPRTPWTVSDDRPLKRPALLWDRMAQAAGRTARRLLLSMHLDPPRCHLTPRTAGLPLGSHRTAAGSLACACRAECPATEHGLRQFPVPRLAAAASQSPTRVPAATDSLSAMEALRLGPLAVHDDVGEKILTVPLSLVDWGHKADSTFLHDTAESHAVRPLMPSWHDLSRRTASMPSTWTSSPQ</sequence>
<protein>
    <submittedName>
        <fullName evidence="2">Uncharacterized protein</fullName>
    </submittedName>
</protein>
<dbReference type="Proteomes" id="UP000017861">
    <property type="component" value="Unassembled WGS sequence"/>
</dbReference>
<evidence type="ECO:0000256" key="1">
    <source>
        <dbReference type="SAM" id="MobiDB-lite"/>
    </source>
</evidence>
<proteinExistence type="predicted"/>
<evidence type="ECO:0000313" key="3">
    <source>
        <dbReference type="Proteomes" id="UP000017861"/>
    </source>
</evidence>
<evidence type="ECO:0000313" key="2">
    <source>
        <dbReference type="EMBL" id="ESS60159.1"/>
    </source>
</evidence>
<organism evidence="2 3">
    <name type="scientific">Trypanosoma cruzi Dm28c</name>
    <dbReference type="NCBI Taxonomy" id="1416333"/>
    <lineage>
        <taxon>Eukaryota</taxon>
        <taxon>Discoba</taxon>
        <taxon>Euglenozoa</taxon>
        <taxon>Kinetoplastea</taxon>
        <taxon>Metakinetoplastina</taxon>
        <taxon>Trypanosomatida</taxon>
        <taxon>Trypanosomatidae</taxon>
        <taxon>Trypanosoma</taxon>
        <taxon>Schizotrypanum</taxon>
    </lineage>
</organism>
<feature type="compositionally biased region" description="Polar residues" evidence="1">
    <location>
        <begin position="41"/>
        <end position="54"/>
    </location>
</feature>
<feature type="region of interest" description="Disordered" evidence="1">
    <location>
        <begin position="39"/>
        <end position="58"/>
    </location>
</feature>
<comment type="caution">
    <text evidence="2">The sequence shown here is derived from an EMBL/GenBank/DDBJ whole genome shotgun (WGS) entry which is preliminary data.</text>
</comment>
<gene>
    <name evidence="2" type="ORF">TCDM_12199</name>
</gene>
<dbReference type="VEuPathDB" id="TriTrypDB:TCDM_12199"/>
<dbReference type="AlphaFoldDB" id="V5AY58"/>